<accession>B6G0M3</accession>
<evidence type="ECO:0000256" key="10">
    <source>
        <dbReference type="HAMAP-Rule" id="MF_00815"/>
    </source>
</evidence>
<dbReference type="PRINTS" id="PR00126">
    <property type="entry name" value="ATPASEGAMMA"/>
</dbReference>
<evidence type="ECO:0000256" key="11">
    <source>
        <dbReference type="SAM" id="Coils"/>
    </source>
</evidence>
<dbReference type="HAMAP" id="MF_00815">
    <property type="entry name" value="ATP_synth_gamma_bact"/>
    <property type="match status" value="1"/>
</dbReference>
<dbReference type="Pfam" id="PF00231">
    <property type="entry name" value="ATP-synt"/>
    <property type="match status" value="1"/>
</dbReference>
<dbReference type="Gene3D" id="3.40.1380.10">
    <property type="match status" value="1"/>
</dbReference>
<dbReference type="PROSITE" id="PS00153">
    <property type="entry name" value="ATPASE_GAMMA"/>
    <property type="match status" value="1"/>
</dbReference>
<reference evidence="12 13" key="2">
    <citation type="submission" date="2008-10" db="EMBL/GenBank/DDBJ databases">
        <title>Draft genome sequence of Clostridium hiranonis (DSM 13275).</title>
        <authorList>
            <person name="Sudarsanam P."/>
            <person name="Ley R."/>
            <person name="Guruge J."/>
            <person name="Turnbaugh P.J."/>
            <person name="Mahowald M."/>
            <person name="Liep D."/>
            <person name="Gordon J."/>
        </authorList>
    </citation>
    <scope>NUCLEOTIDE SEQUENCE [LARGE SCALE GENOMIC DNA]</scope>
    <source>
        <strain evidence="12 13">DSM 13275</strain>
    </source>
</reference>
<keyword evidence="9 10" id="KW-0066">ATP synthesis</keyword>
<sequence length="297" mass="34313">MAGVGTKEIKRRKASIESTRQITSAMNLVSSSKLMKAREKAERSKPYAYELYDMMIRTAADVKSSCKEFVEKREVKRRCFIAVAGDRGLAGGYNVNIFKSVMELRDPEKDMVVPVGKKACEYFTKKGFEIPFKIESTEHCVFDEMHEITQNLIQLYEDKEIDEIYFIYTKFRSALVQTVREKRLFPVELETLKQDEKKLDERERRNNPKKVEPRRQYLPSAEAIFKRLISEYTASQVYNGIRESFASEQASRRNAMQSATDSADEMLNKLEAEYNRARQSSITREITEIAGGAEALK</sequence>
<dbReference type="RefSeq" id="WP_006441184.1">
    <property type="nucleotide sequence ID" value="NZ_DS995685.1"/>
</dbReference>
<dbReference type="HOGENOM" id="CLU_050669_0_1_9"/>
<evidence type="ECO:0000256" key="6">
    <source>
        <dbReference type="ARBA" id="ARBA00023065"/>
    </source>
</evidence>
<keyword evidence="12" id="KW-0378">Hydrolase</keyword>
<dbReference type="PANTHER" id="PTHR11693">
    <property type="entry name" value="ATP SYNTHASE GAMMA CHAIN"/>
    <property type="match status" value="1"/>
</dbReference>
<dbReference type="GO" id="GO:0005886">
    <property type="term" value="C:plasma membrane"/>
    <property type="evidence" value="ECO:0007669"/>
    <property type="project" value="UniProtKB-SubCell"/>
</dbReference>
<dbReference type="GO" id="GO:0005524">
    <property type="term" value="F:ATP binding"/>
    <property type="evidence" value="ECO:0007669"/>
    <property type="project" value="UniProtKB-UniRule"/>
</dbReference>
<reference evidence="12 13" key="1">
    <citation type="submission" date="2008-09" db="EMBL/GenBank/DDBJ databases">
        <authorList>
            <person name="Fulton L."/>
            <person name="Clifton S."/>
            <person name="Fulton B."/>
            <person name="Xu J."/>
            <person name="Minx P."/>
            <person name="Pepin K.H."/>
            <person name="Johnson M."/>
            <person name="Thiruvilangam P."/>
            <person name="Bhonagiri V."/>
            <person name="Nash W.E."/>
            <person name="Mardis E.R."/>
            <person name="Wilson R.K."/>
        </authorList>
    </citation>
    <scope>NUCLEOTIDE SEQUENCE [LARGE SCALE GENOMIC DNA]</scope>
    <source>
        <strain evidence="12 13">DSM 13275</strain>
    </source>
</reference>
<evidence type="ECO:0000313" key="12">
    <source>
        <dbReference type="EMBL" id="EEA84719.1"/>
    </source>
</evidence>
<dbReference type="SUPFAM" id="SSF52943">
    <property type="entry name" value="ATP synthase (F1-ATPase), gamma subunit"/>
    <property type="match status" value="1"/>
</dbReference>
<keyword evidence="11" id="KW-0175">Coiled coil</keyword>
<evidence type="ECO:0000256" key="5">
    <source>
        <dbReference type="ARBA" id="ARBA00022781"/>
    </source>
</evidence>
<dbReference type="NCBIfam" id="TIGR01146">
    <property type="entry name" value="ATPsyn_F1gamma"/>
    <property type="match status" value="1"/>
</dbReference>
<comment type="caution">
    <text evidence="12">The sequence shown here is derived from an EMBL/GenBank/DDBJ whole genome shotgun (WGS) entry which is preliminary data.</text>
</comment>
<keyword evidence="10" id="KW-1003">Cell membrane</keyword>
<dbReference type="InterPro" id="IPR000131">
    <property type="entry name" value="ATP_synth_F1_gsu"/>
</dbReference>
<dbReference type="InterPro" id="IPR035968">
    <property type="entry name" value="ATP_synth_F1_ATPase_gsu"/>
</dbReference>
<name>B6G0M3_PEPHT</name>
<proteinExistence type="inferred from homology"/>
<dbReference type="GO" id="GO:0016787">
    <property type="term" value="F:hydrolase activity"/>
    <property type="evidence" value="ECO:0007669"/>
    <property type="project" value="UniProtKB-KW"/>
</dbReference>
<comment type="similarity">
    <text evidence="3 10">Belongs to the ATPase gamma chain family.</text>
</comment>
<dbReference type="EMBL" id="ABWP01000066">
    <property type="protein sequence ID" value="EEA84719.1"/>
    <property type="molecule type" value="Genomic_DNA"/>
</dbReference>
<dbReference type="CDD" id="cd12151">
    <property type="entry name" value="F1-ATPase_gamma"/>
    <property type="match status" value="1"/>
</dbReference>
<dbReference type="GO" id="GO:0046933">
    <property type="term" value="F:proton-transporting ATP synthase activity, rotational mechanism"/>
    <property type="evidence" value="ECO:0007669"/>
    <property type="project" value="UniProtKB-UniRule"/>
</dbReference>
<feature type="coiled-coil region" evidence="11">
    <location>
        <begin position="253"/>
        <end position="280"/>
    </location>
</feature>
<comment type="subcellular location">
    <subcellularLocation>
        <location evidence="10">Cell membrane</location>
        <topology evidence="10">Peripheral membrane protein</topology>
    </subcellularLocation>
    <subcellularLocation>
        <location evidence="2">Membrane</location>
        <topology evidence="2">Peripheral membrane protein</topology>
    </subcellularLocation>
</comment>
<keyword evidence="8 10" id="KW-0139">CF(1)</keyword>
<dbReference type="AlphaFoldDB" id="B6G0M3"/>
<evidence type="ECO:0000256" key="2">
    <source>
        <dbReference type="ARBA" id="ARBA00004170"/>
    </source>
</evidence>
<evidence type="ECO:0000256" key="7">
    <source>
        <dbReference type="ARBA" id="ARBA00023136"/>
    </source>
</evidence>
<keyword evidence="4 10" id="KW-0813">Transport</keyword>
<organism evidence="12 13">
    <name type="scientific">Peptacetobacter hiranonis (strain DSM 13275 / JCM 10541 / KCTC 15199 / TO-931)</name>
    <name type="common">Clostridium hiranonis</name>
    <dbReference type="NCBI Taxonomy" id="500633"/>
    <lineage>
        <taxon>Bacteria</taxon>
        <taxon>Bacillati</taxon>
        <taxon>Bacillota</taxon>
        <taxon>Clostridia</taxon>
        <taxon>Peptostreptococcales</taxon>
        <taxon>Peptostreptococcaceae</taxon>
        <taxon>Peptacetobacter</taxon>
    </lineage>
</organism>
<keyword evidence="5 10" id="KW-0375">Hydrogen ion transport</keyword>
<dbReference type="OrthoDB" id="9812769at2"/>
<comment type="subunit">
    <text evidence="10">F-type ATPases have 2 components, CF(1) - the catalytic core - and CF(0) - the membrane proton channel. CF(1) has five subunits: alpha(3), beta(3), gamma(1), delta(1), epsilon(1). CF(0) has three main subunits: a, b and c.</text>
</comment>
<evidence type="ECO:0000256" key="3">
    <source>
        <dbReference type="ARBA" id="ARBA00007681"/>
    </source>
</evidence>
<evidence type="ECO:0000256" key="1">
    <source>
        <dbReference type="ARBA" id="ARBA00003456"/>
    </source>
</evidence>
<keyword evidence="6 10" id="KW-0406">Ion transport</keyword>
<keyword evidence="13" id="KW-1185">Reference proteome</keyword>
<evidence type="ECO:0000256" key="9">
    <source>
        <dbReference type="ARBA" id="ARBA00023310"/>
    </source>
</evidence>
<evidence type="ECO:0000256" key="4">
    <source>
        <dbReference type="ARBA" id="ARBA00022448"/>
    </source>
</evidence>
<dbReference type="PANTHER" id="PTHR11693:SF22">
    <property type="entry name" value="ATP SYNTHASE SUBUNIT GAMMA, MITOCHONDRIAL"/>
    <property type="match status" value="1"/>
</dbReference>
<dbReference type="STRING" id="500633.CLOHIR_01679"/>
<dbReference type="eggNOG" id="COG0224">
    <property type="taxonomic scope" value="Bacteria"/>
</dbReference>
<comment type="function">
    <text evidence="1 10">Produces ATP from ADP in the presence of a proton gradient across the membrane. The gamma chain is believed to be important in regulating ATPase activity and the flow of protons through the CF(0) complex.</text>
</comment>
<protein>
    <recommendedName>
        <fullName evidence="10">ATP synthase gamma chain</fullName>
    </recommendedName>
    <alternativeName>
        <fullName evidence="10">ATP synthase F1 sector gamma subunit</fullName>
    </alternativeName>
    <alternativeName>
        <fullName evidence="10">F-ATPase gamma subunit</fullName>
    </alternativeName>
</protein>
<gene>
    <name evidence="10 12" type="primary">atpG</name>
    <name evidence="12" type="ORF">CLOHIR_01679</name>
</gene>
<dbReference type="InterPro" id="IPR023632">
    <property type="entry name" value="ATP_synth_F1_gsu_CS"/>
</dbReference>
<keyword evidence="7 10" id="KW-0472">Membrane</keyword>
<dbReference type="GO" id="GO:0042777">
    <property type="term" value="P:proton motive force-driven plasma membrane ATP synthesis"/>
    <property type="evidence" value="ECO:0007669"/>
    <property type="project" value="UniProtKB-UniRule"/>
</dbReference>
<dbReference type="Gene3D" id="1.10.287.80">
    <property type="entry name" value="ATP synthase, gamma subunit, helix hairpin domain"/>
    <property type="match status" value="1"/>
</dbReference>
<evidence type="ECO:0000256" key="8">
    <source>
        <dbReference type="ARBA" id="ARBA00023196"/>
    </source>
</evidence>
<dbReference type="Proteomes" id="UP000003178">
    <property type="component" value="Unassembled WGS sequence"/>
</dbReference>
<dbReference type="GO" id="GO:0045259">
    <property type="term" value="C:proton-transporting ATP synthase complex"/>
    <property type="evidence" value="ECO:0007669"/>
    <property type="project" value="UniProtKB-KW"/>
</dbReference>
<evidence type="ECO:0000313" key="13">
    <source>
        <dbReference type="Proteomes" id="UP000003178"/>
    </source>
</evidence>